<proteinExistence type="predicted"/>
<dbReference type="EMBL" id="WUUU01000025">
    <property type="protein sequence ID" value="MXR20058.1"/>
    <property type="molecule type" value="Genomic_DNA"/>
</dbReference>
<keyword evidence="3" id="KW-1185">Reference proteome</keyword>
<keyword evidence="1" id="KW-0472">Membrane</keyword>
<name>A0A6B0SET2_9EURY</name>
<feature type="transmembrane region" description="Helical" evidence="1">
    <location>
        <begin position="55"/>
        <end position="75"/>
    </location>
</feature>
<feature type="transmembrane region" description="Helical" evidence="1">
    <location>
        <begin position="87"/>
        <end position="115"/>
    </location>
</feature>
<sequence length="131" mass="13091">GRPQSDAAVAVASVVAAAALLPILAAGVAVGVGTQFPKYDATSVSRNREVVVPSMWAFAIYTLAFMLTGGIATGFQTPGIAEFVADALGAATVVVHVGSLVVGLLLTGAAAVLAVRVAVREFDSYTTDGGL</sequence>
<evidence type="ECO:0000313" key="3">
    <source>
        <dbReference type="Proteomes" id="UP000471521"/>
    </source>
</evidence>
<organism evidence="2 3">
    <name type="scientific">Halobacterium bonnevillei</name>
    <dbReference type="NCBI Taxonomy" id="2692200"/>
    <lineage>
        <taxon>Archaea</taxon>
        <taxon>Methanobacteriati</taxon>
        <taxon>Methanobacteriota</taxon>
        <taxon>Stenosarchaea group</taxon>
        <taxon>Halobacteria</taxon>
        <taxon>Halobacteriales</taxon>
        <taxon>Halobacteriaceae</taxon>
        <taxon>Halobacterium</taxon>
    </lineage>
</organism>
<comment type="caution">
    <text evidence="2">The sequence shown here is derived from an EMBL/GenBank/DDBJ whole genome shotgun (WGS) entry which is preliminary data.</text>
</comment>
<dbReference type="AlphaFoldDB" id="A0A6B0SET2"/>
<feature type="non-terminal residue" evidence="2">
    <location>
        <position position="1"/>
    </location>
</feature>
<keyword evidence="1" id="KW-1133">Transmembrane helix</keyword>
<keyword evidence="1" id="KW-0812">Transmembrane</keyword>
<reference evidence="2 3" key="1">
    <citation type="submission" date="2019-12" db="EMBL/GenBank/DDBJ databases">
        <title>Isolation and characterization of three novel carbon monoxide-oxidizing members of Halobacteria from salione crusts and soils.</title>
        <authorList>
            <person name="Myers M.R."/>
            <person name="King G.M."/>
        </authorList>
    </citation>
    <scope>NUCLEOTIDE SEQUENCE [LARGE SCALE GENOMIC DNA]</scope>
    <source>
        <strain evidence="2 3">PCN9</strain>
    </source>
</reference>
<dbReference type="Proteomes" id="UP000471521">
    <property type="component" value="Unassembled WGS sequence"/>
</dbReference>
<evidence type="ECO:0000256" key="1">
    <source>
        <dbReference type="SAM" id="Phobius"/>
    </source>
</evidence>
<accession>A0A6B0SET2</accession>
<evidence type="ECO:0000313" key="2">
    <source>
        <dbReference type="EMBL" id="MXR20058.1"/>
    </source>
</evidence>
<protein>
    <submittedName>
        <fullName evidence="2">Uncharacterized protein</fullName>
    </submittedName>
</protein>
<gene>
    <name evidence="2" type="ORF">GRX66_05375</name>
</gene>